<keyword evidence="3" id="KW-1185">Reference proteome</keyword>
<comment type="caution">
    <text evidence="2">The sequence shown here is derived from an EMBL/GenBank/DDBJ whole genome shotgun (WGS) entry which is preliminary data.</text>
</comment>
<proteinExistence type="predicted"/>
<feature type="region of interest" description="Disordered" evidence="1">
    <location>
        <begin position="144"/>
        <end position="222"/>
    </location>
</feature>
<organism evidence="2 3">
    <name type="scientific">Desmophyllum pertusum</name>
    <dbReference type="NCBI Taxonomy" id="174260"/>
    <lineage>
        <taxon>Eukaryota</taxon>
        <taxon>Metazoa</taxon>
        <taxon>Cnidaria</taxon>
        <taxon>Anthozoa</taxon>
        <taxon>Hexacorallia</taxon>
        <taxon>Scleractinia</taxon>
        <taxon>Caryophylliina</taxon>
        <taxon>Caryophylliidae</taxon>
        <taxon>Desmophyllum</taxon>
    </lineage>
</organism>
<dbReference type="AlphaFoldDB" id="A0A9W9YAH8"/>
<reference evidence="2" key="1">
    <citation type="submission" date="2023-01" db="EMBL/GenBank/DDBJ databases">
        <title>Genome assembly of the deep-sea coral Lophelia pertusa.</title>
        <authorList>
            <person name="Herrera S."/>
            <person name="Cordes E."/>
        </authorList>
    </citation>
    <scope>NUCLEOTIDE SEQUENCE</scope>
    <source>
        <strain evidence="2">USNM1676648</strain>
        <tissue evidence="2">Polyp</tissue>
    </source>
</reference>
<gene>
    <name evidence="2" type="ORF">OS493_036673</name>
</gene>
<feature type="compositionally biased region" description="Polar residues" evidence="1">
    <location>
        <begin position="158"/>
        <end position="188"/>
    </location>
</feature>
<feature type="compositionally biased region" description="Polar residues" evidence="1">
    <location>
        <begin position="202"/>
        <end position="212"/>
    </location>
</feature>
<evidence type="ECO:0000256" key="1">
    <source>
        <dbReference type="SAM" id="MobiDB-lite"/>
    </source>
</evidence>
<evidence type="ECO:0000313" key="2">
    <source>
        <dbReference type="EMBL" id="KAJ7319160.1"/>
    </source>
</evidence>
<evidence type="ECO:0000313" key="3">
    <source>
        <dbReference type="Proteomes" id="UP001163046"/>
    </source>
</evidence>
<dbReference type="Proteomes" id="UP001163046">
    <property type="component" value="Unassembled WGS sequence"/>
</dbReference>
<dbReference type="EMBL" id="MU827840">
    <property type="protein sequence ID" value="KAJ7319160.1"/>
    <property type="molecule type" value="Genomic_DNA"/>
</dbReference>
<accession>A0A9W9YAH8</accession>
<protein>
    <submittedName>
        <fullName evidence="2">Uncharacterized protein</fullName>
    </submittedName>
</protein>
<feature type="compositionally biased region" description="Basic and acidic residues" evidence="1">
    <location>
        <begin position="190"/>
        <end position="201"/>
    </location>
</feature>
<name>A0A9W9YAH8_9CNID</name>
<sequence>MLRGLKQHNSHVSSDKLSSYTMEDSVFPSHDSPSMVRLSLKELDSKDFPSERESMSFSEIGNFKHVIPSFGETYTVRQAKKEADQQHNAPMIDPRKHRTHEIEQRLNRSLPQNTDTFASYDGNFSHPPISTRQMYPLTQEMSVAQSDLTPHRQRLETSDSAVGSMATSLSHDVTNSRHSWPETTPSRQHNQKEFHRADNGRDNTSQSGSSATEGALHHTVPSDNLRVAVQPGNLSEGLPSTLLIHGHHPANLVNQDYSPMNVPLSIAQGIVPLGNPGTVSHLYPSSDINGSTGVPGLVGPIFTGHSLNVHTHGPLSHTAPTAYGPRMVPLGSALYPALGHGH</sequence>